<keyword evidence="6" id="KW-1185">Reference proteome</keyword>
<gene>
    <name evidence="5" type="ORF">F511_39642</name>
</gene>
<evidence type="ECO:0000313" key="6">
    <source>
        <dbReference type="Proteomes" id="UP000250235"/>
    </source>
</evidence>
<sequence length="72" mass="7823">MNFVFTNGKYNGSTLSMFGRNPLSAAGARELSIIGGTGAFHLARGIATVRTYLDFDATGYGIFNYTLYVIYP</sequence>
<comment type="subcellular location">
    <subcellularLocation>
        <location evidence="4">Secreted</location>
        <location evidence="4">Extracellular space</location>
        <location evidence="4">Apoplast</location>
    </subcellularLocation>
</comment>
<dbReference type="GO" id="GO:0048046">
    <property type="term" value="C:apoplast"/>
    <property type="evidence" value="ECO:0007669"/>
    <property type="project" value="UniProtKB-SubCell"/>
</dbReference>
<name>A0A2Z7A2B8_9LAMI</name>
<dbReference type="EMBL" id="KV019690">
    <property type="protein sequence ID" value="KZV15627.1"/>
    <property type="molecule type" value="Genomic_DNA"/>
</dbReference>
<dbReference type="OrthoDB" id="1864232at2759"/>
<dbReference type="AlphaFoldDB" id="A0A2Z7A2B8"/>
<organism evidence="5 6">
    <name type="scientific">Dorcoceras hygrometricum</name>
    <dbReference type="NCBI Taxonomy" id="472368"/>
    <lineage>
        <taxon>Eukaryota</taxon>
        <taxon>Viridiplantae</taxon>
        <taxon>Streptophyta</taxon>
        <taxon>Embryophyta</taxon>
        <taxon>Tracheophyta</taxon>
        <taxon>Spermatophyta</taxon>
        <taxon>Magnoliopsida</taxon>
        <taxon>eudicotyledons</taxon>
        <taxon>Gunneridae</taxon>
        <taxon>Pentapetalae</taxon>
        <taxon>asterids</taxon>
        <taxon>lamiids</taxon>
        <taxon>Lamiales</taxon>
        <taxon>Gesneriaceae</taxon>
        <taxon>Didymocarpoideae</taxon>
        <taxon>Trichosporeae</taxon>
        <taxon>Loxocarpinae</taxon>
        <taxon>Dorcoceras</taxon>
    </lineage>
</organism>
<dbReference type="GO" id="GO:0009699">
    <property type="term" value="P:phenylpropanoid biosynthetic process"/>
    <property type="evidence" value="ECO:0007669"/>
    <property type="project" value="UniProtKB-ARBA"/>
</dbReference>
<comment type="subunit">
    <text evidence="2 4">Homodimer.</text>
</comment>
<evidence type="ECO:0000313" key="5">
    <source>
        <dbReference type="EMBL" id="KZV15627.1"/>
    </source>
</evidence>
<proteinExistence type="inferred from homology"/>
<dbReference type="Pfam" id="PF03018">
    <property type="entry name" value="Dirigent"/>
    <property type="match status" value="1"/>
</dbReference>
<evidence type="ECO:0000256" key="1">
    <source>
        <dbReference type="ARBA" id="ARBA00010746"/>
    </source>
</evidence>
<dbReference type="InterPro" id="IPR004265">
    <property type="entry name" value="Dirigent"/>
</dbReference>
<keyword evidence="3 4" id="KW-0964">Secreted</keyword>
<dbReference type="Proteomes" id="UP000250235">
    <property type="component" value="Unassembled WGS sequence"/>
</dbReference>
<evidence type="ECO:0000256" key="4">
    <source>
        <dbReference type="RuleBase" id="RU363099"/>
    </source>
</evidence>
<dbReference type="PANTHER" id="PTHR21495">
    <property type="entry name" value="NUCLEOPORIN-RELATED"/>
    <property type="match status" value="1"/>
</dbReference>
<dbReference type="Gene3D" id="2.40.480.10">
    <property type="entry name" value="Allene oxide cyclase-like"/>
    <property type="match status" value="1"/>
</dbReference>
<comment type="function">
    <text evidence="4">Dirigent proteins impart stereoselectivity on the phenoxy radical-coupling reaction, yielding optically active lignans from two molecules of coniferyl alcohol in the biosynthesis of lignans, flavonolignans, and alkaloids and thus plays a central role in plant secondary metabolism.</text>
</comment>
<evidence type="ECO:0000256" key="3">
    <source>
        <dbReference type="ARBA" id="ARBA00022525"/>
    </source>
</evidence>
<protein>
    <recommendedName>
        <fullName evidence="4">Dirigent protein</fullName>
    </recommendedName>
</protein>
<accession>A0A2Z7A2B8</accession>
<dbReference type="InterPro" id="IPR044859">
    <property type="entry name" value="Allene_oxi_cyc_Dirigent"/>
</dbReference>
<reference evidence="5 6" key="1">
    <citation type="journal article" date="2015" name="Proc. Natl. Acad. Sci. U.S.A.">
        <title>The resurrection genome of Boea hygrometrica: A blueprint for survival of dehydration.</title>
        <authorList>
            <person name="Xiao L."/>
            <person name="Yang G."/>
            <person name="Zhang L."/>
            <person name="Yang X."/>
            <person name="Zhao S."/>
            <person name="Ji Z."/>
            <person name="Zhou Q."/>
            <person name="Hu M."/>
            <person name="Wang Y."/>
            <person name="Chen M."/>
            <person name="Xu Y."/>
            <person name="Jin H."/>
            <person name="Xiao X."/>
            <person name="Hu G."/>
            <person name="Bao F."/>
            <person name="Hu Y."/>
            <person name="Wan P."/>
            <person name="Li L."/>
            <person name="Deng X."/>
            <person name="Kuang T."/>
            <person name="Xiang C."/>
            <person name="Zhu J.K."/>
            <person name="Oliver M.J."/>
            <person name="He Y."/>
        </authorList>
    </citation>
    <scope>NUCLEOTIDE SEQUENCE [LARGE SCALE GENOMIC DNA]</scope>
    <source>
        <strain evidence="6">cv. XS01</strain>
    </source>
</reference>
<comment type="similarity">
    <text evidence="1 4">Belongs to the plant dirigent protein family.</text>
</comment>
<evidence type="ECO:0000256" key="2">
    <source>
        <dbReference type="ARBA" id="ARBA00011738"/>
    </source>
</evidence>
<keyword evidence="4" id="KW-0052">Apoplast</keyword>